<sequence length="335" mass="36773">MEKYFIGGNTAYGFRSFYDGELARCENVILMKGAPGTGKSTLLKTIGKECAVRGIDHELWYCSGDPESVDGIYIKELRAAVVDATAPHPCDAALPVIRERIVDMASAMDRGVLLPRKERIQSLINYKKGCYARAYDKLKCAFCHFRRAEEAYAERADICAIRREAAAFVLRESGGREYADAGRNAFCRAITPAGEAAFYDYLLGKRVYEIKGTETGARVFLGEAARLLPEAFVLHHPLCPERIDAVVTGDYVITSDAGAFSSAADKIELGDAERGACEVCEEHLARCAHRIKSAVNDLASAKTAHAEIEKIHATAMDFSVTDGIVERVKHMIFGE</sequence>
<dbReference type="Proteomes" id="UP000824088">
    <property type="component" value="Unassembled WGS sequence"/>
</dbReference>
<gene>
    <name evidence="1" type="ORF">IAD51_06760</name>
</gene>
<comment type="caution">
    <text evidence="1">The sequence shown here is derived from an EMBL/GenBank/DDBJ whole genome shotgun (WGS) entry which is preliminary data.</text>
</comment>
<dbReference type="EMBL" id="DVMN01000122">
    <property type="protein sequence ID" value="HIU21906.1"/>
    <property type="molecule type" value="Genomic_DNA"/>
</dbReference>
<dbReference type="InterPro" id="IPR027417">
    <property type="entry name" value="P-loop_NTPase"/>
</dbReference>
<organism evidence="1 2">
    <name type="scientific">Candidatus Limadaptatus stercorigallinarum</name>
    <dbReference type="NCBI Taxonomy" id="2840845"/>
    <lineage>
        <taxon>Bacteria</taxon>
        <taxon>Bacillati</taxon>
        <taxon>Bacillota</taxon>
        <taxon>Clostridia</taxon>
        <taxon>Eubacteriales</taxon>
        <taxon>Candidatus Limadaptatus</taxon>
    </lineage>
</organism>
<name>A0A9D1L2T4_9FIRM</name>
<proteinExistence type="predicted"/>
<protein>
    <submittedName>
        <fullName evidence="1">Uncharacterized protein</fullName>
    </submittedName>
</protein>
<dbReference type="AlphaFoldDB" id="A0A9D1L2T4"/>
<dbReference type="SUPFAM" id="SSF52540">
    <property type="entry name" value="P-loop containing nucleoside triphosphate hydrolases"/>
    <property type="match status" value="1"/>
</dbReference>
<reference evidence="1" key="2">
    <citation type="journal article" date="2021" name="PeerJ">
        <title>Extensive microbial diversity within the chicken gut microbiome revealed by metagenomics and culture.</title>
        <authorList>
            <person name="Gilroy R."/>
            <person name="Ravi A."/>
            <person name="Getino M."/>
            <person name="Pursley I."/>
            <person name="Horton D.L."/>
            <person name="Alikhan N.F."/>
            <person name="Baker D."/>
            <person name="Gharbi K."/>
            <person name="Hall N."/>
            <person name="Watson M."/>
            <person name="Adriaenssens E.M."/>
            <person name="Foster-Nyarko E."/>
            <person name="Jarju S."/>
            <person name="Secka A."/>
            <person name="Antonio M."/>
            <person name="Oren A."/>
            <person name="Chaudhuri R.R."/>
            <person name="La Ragione R."/>
            <person name="Hildebrand F."/>
            <person name="Pallen M.J."/>
        </authorList>
    </citation>
    <scope>NUCLEOTIDE SEQUENCE</scope>
    <source>
        <strain evidence="1">1063</strain>
    </source>
</reference>
<evidence type="ECO:0000313" key="2">
    <source>
        <dbReference type="Proteomes" id="UP000824088"/>
    </source>
</evidence>
<evidence type="ECO:0000313" key="1">
    <source>
        <dbReference type="EMBL" id="HIU21906.1"/>
    </source>
</evidence>
<accession>A0A9D1L2T4</accession>
<reference evidence="1" key="1">
    <citation type="submission" date="2020-10" db="EMBL/GenBank/DDBJ databases">
        <authorList>
            <person name="Gilroy R."/>
        </authorList>
    </citation>
    <scope>NUCLEOTIDE SEQUENCE</scope>
    <source>
        <strain evidence="1">1063</strain>
    </source>
</reference>